<dbReference type="EC" id="6.1.1.17" evidence="10"/>
<organism evidence="13 14">
    <name type="scientific">Ferroglobus placidus (strain DSM 10642 / AEDII12DO)</name>
    <dbReference type="NCBI Taxonomy" id="589924"/>
    <lineage>
        <taxon>Archaea</taxon>
        <taxon>Methanobacteriati</taxon>
        <taxon>Methanobacteriota</taxon>
        <taxon>Archaeoglobi</taxon>
        <taxon>Archaeoglobales</taxon>
        <taxon>Archaeoglobaceae</taxon>
        <taxon>Ferroglobus</taxon>
    </lineage>
</organism>
<keyword evidence="4 10" id="KW-0436">Ligase</keyword>
<dbReference type="AlphaFoldDB" id="D3RYT9"/>
<dbReference type="Pfam" id="PF03950">
    <property type="entry name" value="tRNA-synt_1c_C"/>
    <property type="match status" value="1"/>
</dbReference>
<dbReference type="InterPro" id="IPR000924">
    <property type="entry name" value="Glu/Gln-tRNA-synth"/>
</dbReference>
<comment type="similarity">
    <text evidence="2 10">Belongs to the class-I aminoacyl-tRNA synthetase family. Glutamate--tRNA ligase type 2 subfamily.</text>
</comment>
<keyword evidence="3 10" id="KW-0963">Cytoplasm</keyword>
<evidence type="ECO:0000259" key="12">
    <source>
        <dbReference type="Pfam" id="PF03950"/>
    </source>
</evidence>
<dbReference type="RefSeq" id="WP_012965993.1">
    <property type="nucleotide sequence ID" value="NC_013849.1"/>
</dbReference>
<feature type="domain" description="Glutamyl/glutaminyl-tRNA synthetase class Ib catalytic" evidence="11">
    <location>
        <begin position="90"/>
        <end position="395"/>
    </location>
</feature>
<protein>
    <recommendedName>
        <fullName evidence="10">Glutamate--tRNA ligase</fullName>
        <ecNumber evidence="10">6.1.1.17</ecNumber>
    </recommendedName>
    <alternativeName>
        <fullName evidence="10">Glutamyl-tRNA synthetase</fullName>
        <shortName evidence="10">GluRS</shortName>
    </alternativeName>
</protein>
<evidence type="ECO:0000259" key="11">
    <source>
        <dbReference type="Pfam" id="PF00749"/>
    </source>
</evidence>
<accession>D3RYT9</accession>
<reference evidence="13 14" key="2">
    <citation type="journal article" date="2011" name="Stand. Genomic Sci.">
        <title>Complete genome sequence of Ferroglobus placidus AEDII12DO.</title>
        <authorList>
            <person name="Anderson I."/>
            <person name="Risso C."/>
            <person name="Holmes D."/>
            <person name="Lucas S."/>
            <person name="Copeland A."/>
            <person name="Lapidus A."/>
            <person name="Cheng J.F."/>
            <person name="Bruce D."/>
            <person name="Goodwin L."/>
            <person name="Pitluck S."/>
            <person name="Saunders E."/>
            <person name="Brettin T."/>
            <person name="Detter J.C."/>
            <person name="Han C."/>
            <person name="Tapia R."/>
            <person name="Larimer F."/>
            <person name="Land M."/>
            <person name="Hauser L."/>
            <person name="Woyke T."/>
            <person name="Lovley D."/>
            <person name="Kyrpides N."/>
            <person name="Ivanova N."/>
        </authorList>
    </citation>
    <scope>NUCLEOTIDE SEQUENCE [LARGE SCALE GENOMIC DNA]</scope>
    <source>
        <strain evidence="14">DSM 10642 / AEDII12DO</strain>
    </source>
</reference>
<dbReference type="HOGENOM" id="CLU_001882_1_3_2"/>
<comment type="function">
    <text evidence="10">Catalyzes the attachment of glutamate to tRNA(Glu) in a two-step reaction: glutamate is first activated by ATP to form Glu-AMP and then transferred to the acceptor end of tRNA(Glu).</text>
</comment>
<evidence type="ECO:0000256" key="7">
    <source>
        <dbReference type="ARBA" id="ARBA00022917"/>
    </source>
</evidence>
<proteinExistence type="inferred from homology"/>
<evidence type="ECO:0000256" key="9">
    <source>
        <dbReference type="ARBA" id="ARBA00048351"/>
    </source>
</evidence>
<dbReference type="Proteomes" id="UP000002613">
    <property type="component" value="Chromosome"/>
</dbReference>
<dbReference type="InterPro" id="IPR020056">
    <property type="entry name" value="Rbsml_bL25/Gln-tRNA_synth_N"/>
</dbReference>
<dbReference type="KEGG" id="fpl:Ferp_1501"/>
<dbReference type="CDD" id="cd09287">
    <property type="entry name" value="GluRS_non_core"/>
    <property type="match status" value="1"/>
</dbReference>
<dbReference type="Pfam" id="PF00749">
    <property type="entry name" value="tRNA-synt_1c"/>
    <property type="match status" value="1"/>
</dbReference>
<evidence type="ECO:0000256" key="5">
    <source>
        <dbReference type="ARBA" id="ARBA00022741"/>
    </source>
</evidence>
<dbReference type="PANTHER" id="PTHR43097:SF5">
    <property type="entry name" value="GLUTAMATE--TRNA LIGASE"/>
    <property type="match status" value="1"/>
</dbReference>
<dbReference type="PRINTS" id="PR00987">
    <property type="entry name" value="TRNASYNTHGLU"/>
</dbReference>
<dbReference type="STRING" id="589924.Ferp_1501"/>
<dbReference type="InterPro" id="IPR014729">
    <property type="entry name" value="Rossmann-like_a/b/a_fold"/>
</dbReference>
<dbReference type="Gene3D" id="3.40.50.620">
    <property type="entry name" value="HUPs"/>
    <property type="match status" value="1"/>
</dbReference>
<dbReference type="GeneID" id="8779021"/>
<keyword evidence="7 10" id="KW-0648">Protein biosynthesis</keyword>
<evidence type="ECO:0000256" key="10">
    <source>
        <dbReference type="HAMAP-Rule" id="MF_02076"/>
    </source>
</evidence>
<dbReference type="InterPro" id="IPR011035">
    <property type="entry name" value="Ribosomal_bL25/Gln-tRNA_synth"/>
</dbReference>
<dbReference type="FunFam" id="3.40.50.620:FF:000222">
    <property type="entry name" value="Glutamate--tRNA ligase"/>
    <property type="match status" value="1"/>
</dbReference>
<dbReference type="NCBIfam" id="NF003169">
    <property type="entry name" value="PRK04156.1"/>
    <property type="match status" value="1"/>
</dbReference>
<feature type="domain" description="Glutamyl/glutaminyl-tRNA synthetase class Ib anti-codon binding" evidence="12">
    <location>
        <begin position="400"/>
        <end position="469"/>
    </location>
</feature>
<dbReference type="InterPro" id="IPR004526">
    <property type="entry name" value="Glu-tRNA-synth_arc/euk"/>
</dbReference>
<comment type="catalytic activity">
    <reaction evidence="9 10">
        <text>tRNA(Glu) + L-glutamate + ATP = L-glutamyl-tRNA(Glu) + AMP + diphosphate</text>
        <dbReference type="Rhea" id="RHEA:23540"/>
        <dbReference type="Rhea" id="RHEA-COMP:9663"/>
        <dbReference type="Rhea" id="RHEA-COMP:9680"/>
        <dbReference type="ChEBI" id="CHEBI:29985"/>
        <dbReference type="ChEBI" id="CHEBI:30616"/>
        <dbReference type="ChEBI" id="CHEBI:33019"/>
        <dbReference type="ChEBI" id="CHEBI:78442"/>
        <dbReference type="ChEBI" id="CHEBI:78520"/>
        <dbReference type="ChEBI" id="CHEBI:456215"/>
        <dbReference type="EC" id="6.1.1.17"/>
    </reaction>
</comment>
<evidence type="ECO:0000256" key="6">
    <source>
        <dbReference type="ARBA" id="ARBA00022840"/>
    </source>
</evidence>
<dbReference type="PANTHER" id="PTHR43097">
    <property type="entry name" value="GLUTAMINE-TRNA LIGASE"/>
    <property type="match status" value="1"/>
</dbReference>
<dbReference type="OrthoDB" id="10470at2157"/>
<keyword evidence="14" id="KW-1185">Reference proteome</keyword>
<name>D3RYT9_FERPA</name>
<dbReference type="Gene3D" id="2.40.240.100">
    <property type="match status" value="1"/>
</dbReference>
<keyword evidence="6 10" id="KW-0067">ATP-binding</keyword>
<dbReference type="SUPFAM" id="SSF50715">
    <property type="entry name" value="Ribosomal protein L25-like"/>
    <property type="match status" value="1"/>
</dbReference>
<dbReference type="Gene3D" id="2.40.240.10">
    <property type="entry name" value="Ribosomal Protein L25, Chain P"/>
    <property type="match status" value="1"/>
</dbReference>
<evidence type="ECO:0000256" key="3">
    <source>
        <dbReference type="ARBA" id="ARBA00022490"/>
    </source>
</evidence>
<evidence type="ECO:0000313" key="14">
    <source>
        <dbReference type="Proteomes" id="UP000002613"/>
    </source>
</evidence>
<dbReference type="PaxDb" id="589924-Ferp_1501"/>
<dbReference type="InterPro" id="IPR050132">
    <property type="entry name" value="Gln/Glu-tRNA_Ligase"/>
</dbReference>
<sequence length="551" mass="64975">MKELIVKHVVRNAAKYGKANEKAVIGKIIAENPELRSKAKELLEEIRKTIEWFESLSEEEKEELFRKYVEEKEERVEERKLPPLENVKGKVVMRFAPNPNGPPTLGSARGIVINHEYAKMYKGKFILRFDDTDPRTKRPMIEAYDWYLEDCEWLGAKPDEVVYASKRIPIYYEYAEKLIEMGKAYVCFCEREEFKKYKDAGEECPHRNTPAEDNLEFWRKMLEGEYKEGEAVLRIKTDMKHKDPAVRDWVAFRIIYESHPLVGDAYFVYPTLDFESAIEDHLLGVTHILRGKDLADSEKRQRYIYEYFGWEYPVVKLWGRVSIHEFGKLSTSSIKKAIEEGKFTGWDDPRLPTLKALRRRGFEPEAIRNFFISLGVGENDVSVSMKNLYAENRKIVDKKANRYFFVWDPVEIEIEGLEEREVEVPLHPNKKDKRVLKGERRVYLTRDDFERFKGKEVRLKDFCNILLRENFKAEFVSFELKEAKKGRNIIHWLPKSQALKCRVLGVERDYEGLVEDNVVKEVDKVVQFERFAFCRIEKASEESVLAIYTHP</sequence>
<evidence type="ECO:0000256" key="1">
    <source>
        <dbReference type="ARBA" id="ARBA00004496"/>
    </source>
</evidence>
<evidence type="ECO:0000256" key="8">
    <source>
        <dbReference type="ARBA" id="ARBA00023146"/>
    </source>
</evidence>
<gene>
    <name evidence="10" type="primary">gltX</name>
    <name evidence="13" type="ordered locus">Ferp_1501</name>
</gene>
<dbReference type="eggNOG" id="arCOG04302">
    <property type="taxonomic scope" value="Archaea"/>
</dbReference>
<dbReference type="InterPro" id="IPR020058">
    <property type="entry name" value="Glu/Gln-tRNA-synth_Ib_cat-dom"/>
</dbReference>
<dbReference type="SUPFAM" id="SSF52374">
    <property type="entry name" value="Nucleotidylyl transferase"/>
    <property type="match status" value="1"/>
</dbReference>
<keyword evidence="5 10" id="KW-0547">Nucleotide-binding</keyword>
<dbReference type="GO" id="GO:0005829">
    <property type="term" value="C:cytosol"/>
    <property type="evidence" value="ECO:0007669"/>
    <property type="project" value="TreeGrafter"/>
</dbReference>
<dbReference type="InterPro" id="IPR020059">
    <property type="entry name" value="Glu/Gln-tRNA-synth_Ib_codon-bd"/>
</dbReference>
<dbReference type="GO" id="GO:0043604">
    <property type="term" value="P:amide biosynthetic process"/>
    <property type="evidence" value="ECO:0007669"/>
    <property type="project" value="TreeGrafter"/>
</dbReference>
<evidence type="ECO:0000256" key="4">
    <source>
        <dbReference type="ARBA" id="ARBA00022598"/>
    </source>
</evidence>
<evidence type="ECO:0000256" key="2">
    <source>
        <dbReference type="ARBA" id="ARBA00008927"/>
    </source>
</evidence>
<dbReference type="GO" id="GO:0006424">
    <property type="term" value="P:glutamyl-tRNA aminoacylation"/>
    <property type="evidence" value="ECO:0007669"/>
    <property type="project" value="UniProtKB-UniRule"/>
</dbReference>
<evidence type="ECO:0000313" key="13">
    <source>
        <dbReference type="EMBL" id="ADC65652.1"/>
    </source>
</evidence>
<dbReference type="GO" id="GO:0005524">
    <property type="term" value="F:ATP binding"/>
    <property type="evidence" value="ECO:0007669"/>
    <property type="project" value="UniProtKB-UniRule"/>
</dbReference>
<reference evidence="14" key="1">
    <citation type="submission" date="2010-02" db="EMBL/GenBank/DDBJ databases">
        <title>Complete sequence of Ferroglobus placidus DSM 10642.</title>
        <authorList>
            <consortium name="US DOE Joint Genome Institute"/>
            <person name="Lucas S."/>
            <person name="Copeland A."/>
            <person name="Lapidus A."/>
            <person name="Cheng J.-F."/>
            <person name="Bruce D."/>
            <person name="Goodwin L."/>
            <person name="Pitluck S."/>
            <person name="Saunders E."/>
            <person name="Brettin T."/>
            <person name="Detter J.C."/>
            <person name="Han C."/>
            <person name="Tapia R."/>
            <person name="Larimer F."/>
            <person name="Land M."/>
            <person name="Hauser L."/>
            <person name="Kyrpides N."/>
            <person name="Ivanova N."/>
            <person name="Holmes D."/>
            <person name="Lovley D."/>
            <person name="Kyrpides N."/>
            <person name="Anderson I.J."/>
            <person name="Woyke T."/>
        </authorList>
    </citation>
    <scope>NUCLEOTIDE SEQUENCE [LARGE SCALE GENOMIC DNA]</scope>
    <source>
        <strain evidence="14">DSM 10642 / AEDII12DO</strain>
    </source>
</reference>
<comment type="subcellular location">
    <subcellularLocation>
        <location evidence="1 10">Cytoplasm</location>
    </subcellularLocation>
</comment>
<dbReference type="GO" id="GO:0004818">
    <property type="term" value="F:glutamate-tRNA ligase activity"/>
    <property type="evidence" value="ECO:0007669"/>
    <property type="project" value="UniProtKB-UniRule"/>
</dbReference>
<dbReference type="HAMAP" id="MF_02076">
    <property type="entry name" value="Glu_tRNA_synth_type2"/>
    <property type="match status" value="1"/>
</dbReference>
<feature type="short sequence motif" description="'HIGH' region" evidence="10">
    <location>
        <begin position="97"/>
        <end position="107"/>
    </location>
</feature>
<keyword evidence="8 10" id="KW-0030">Aminoacyl-tRNA synthetase</keyword>
<dbReference type="NCBIfam" id="TIGR00463">
    <property type="entry name" value="gltX_arch"/>
    <property type="match status" value="1"/>
</dbReference>
<dbReference type="EMBL" id="CP001899">
    <property type="protein sequence ID" value="ADC65652.1"/>
    <property type="molecule type" value="Genomic_DNA"/>
</dbReference>